<sequence length="430" mass="47023">MMSNKWFETGWFRWMLVVAATISMALVSVYEYSWTLYTVPLGKIFHVAPGSAALGLTFTIYIIVQALSMFVAGRIADRYGPRLISMLGGIITGIGYITSAFANSLPLLYLTYGFGSIGVGIIYGTAISTAVKWFPDKRGLATGIIEIGFGGGSFALSPLIQYIITSVSYSAAFIYMGIAQLIVITLLAFFFAYPPPQWLPKGFNPQEYERKRRMIKRSKNDFSVSQMVKTWQWWVIYISFFLITGSGLSIIGHLIPYGRSLGFSIAAVIAVFLFPFANGLGRFVMGTVSDYLGRPYTMTLSFGISGISMLSVAFIPKIAPLYLTLIFLTAFTWGPLFSLFPPLVGDYYGPKHSGANYGLTYTAKALAGIFAGYGASILFTSYGIKETLVITGLMAIVSAILALTLRPPKMTTAQIVSAESQRDSVESKTK</sequence>
<keyword evidence="4" id="KW-1185">Reference proteome</keyword>
<dbReference type="PANTHER" id="PTHR11360">
    <property type="entry name" value="MONOCARBOXYLATE TRANSPORTER"/>
    <property type="match status" value="1"/>
</dbReference>
<dbReference type="CDD" id="cd17353">
    <property type="entry name" value="MFS_OFA_like"/>
    <property type="match status" value="1"/>
</dbReference>
<dbReference type="EMBL" id="CP077713">
    <property type="protein sequence ID" value="QXJ35370.1"/>
    <property type="molecule type" value="Genomic_DNA"/>
</dbReference>
<dbReference type="Proteomes" id="UP000694036">
    <property type="component" value="Chromosome"/>
</dbReference>
<dbReference type="InterPro" id="IPR011701">
    <property type="entry name" value="MFS"/>
</dbReference>
<dbReference type="PROSITE" id="PS50850">
    <property type="entry name" value="MFS"/>
    <property type="match status" value="1"/>
</dbReference>
<gene>
    <name evidence="3" type="ORF">J5U22_01917</name>
</gene>
<feature type="transmembrane region" description="Helical" evidence="1">
    <location>
        <begin position="388"/>
        <end position="405"/>
    </location>
</feature>
<feature type="transmembrane region" description="Helical" evidence="1">
    <location>
        <begin position="83"/>
        <end position="102"/>
    </location>
</feature>
<feature type="domain" description="Major facilitator superfamily (MFS) profile" evidence="2">
    <location>
        <begin position="16"/>
        <end position="410"/>
    </location>
</feature>
<feature type="transmembrane region" description="Helical" evidence="1">
    <location>
        <begin position="361"/>
        <end position="382"/>
    </location>
</feature>
<dbReference type="GO" id="GO:0022857">
    <property type="term" value="F:transmembrane transporter activity"/>
    <property type="evidence" value="ECO:0007669"/>
    <property type="project" value="InterPro"/>
</dbReference>
<dbReference type="InterPro" id="IPR004741">
    <property type="entry name" value="Oxa_For_antiport_fam_transptr"/>
</dbReference>
<evidence type="ECO:0000313" key="4">
    <source>
        <dbReference type="Proteomes" id="UP000694036"/>
    </source>
</evidence>
<dbReference type="GeneID" id="65557269"/>
<feature type="transmembrane region" description="Helical" evidence="1">
    <location>
        <begin position="50"/>
        <end position="71"/>
    </location>
</feature>
<feature type="transmembrane region" description="Helical" evidence="1">
    <location>
        <begin position="12"/>
        <end position="30"/>
    </location>
</feature>
<dbReference type="InterPro" id="IPR050327">
    <property type="entry name" value="Proton-linked_MCT"/>
</dbReference>
<evidence type="ECO:0000256" key="1">
    <source>
        <dbReference type="SAM" id="Phobius"/>
    </source>
</evidence>
<name>A0A8F5GZQ5_9CREN</name>
<feature type="transmembrane region" description="Helical" evidence="1">
    <location>
        <begin position="170"/>
        <end position="193"/>
    </location>
</feature>
<accession>A0A8F5GZQ5</accession>
<feature type="transmembrane region" description="Helical" evidence="1">
    <location>
        <begin position="261"/>
        <end position="284"/>
    </location>
</feature>
<keyword evidence="1" id="KW-0812">Transmembrane</keyword>
<evidence type="ECO:0000313" key="3">
    <source>
        <dbReference type="EMBL" id="QXJ35370.1"/>
    </source>
</evidence>
<dbReference type="GO" id="GO:0016020">
    <property type="term" value="C:membrane"/>
    <property type="evidence" value="ECO:0007669"/>
    <property type="project" value="InterPro"/>
</dbReference>
<dbReference type="NCBIfam" id="TIGR00890">
    <property type="entry name" value="2A0111"/>
    <property type="match status" value="1"/>
</dbReference>
<feature type="transmembrane region" description="Helical" evidence="1">
    <location>
        <begin position="296"/>
        <end position="315"/>
    </location>
</feature>
<proteinExistence type="predicted"/>
<dbReference type="AlphaFoldDB" id="A0A8F5GZQ5"/>
<feature type="transmembrane region" description="Helical" evidence="1">
    <location>
        <begin position="143"/>
        <end position="164"/>
    </location>
</feature>
<keyword evidence="1" id="KW-1133">Transmembrane helix</keyword>
<feature type="transmembrane region" description="Helical" evidence="1">
    <location>
        <begin position="234"/>
        <end position="255"/>
    </location>
</feature>
<keyword evidence="1" id="KW-0472">Membrane</keyword>
<evidence type="ECO:0000259" key="2">
    <source>
        <dbReference type="PROSITE" id="PS50850"/>
    </source>
</evidence>
<feature type="transmembrane region" description="Helical" evidence="1">
    <location>
        <begin position="108"/>
        <end position="131"/>
    </location>
</feature>
<organism evidence="3 4">
    <name type="scientific">Saccharolobus shibatae</name>
    <dbReference type="NCBI Taxonomy" id="2286"/>
    <lineage>
        <taxon>Archaea</taxon>
        <taxon>Thermoproteota</taxon>
        <taxon>Thermoprotei</taxon>
        <taxon>Sulfolobales</taxon>
        <taxon>Sulfolobaceae</taxon>
        <taxon>Saccharolobus</taxon>
    </lineage>
</organism>
<dbReference type="InterPro" id="IPR020846">
    <property type="entry name" value="MFS_dom"/>
</dbReference>
<reference evidence="3 4" key="1">
    <citation type="journal article" date="2021" name="Environ. Microbiol.">
        <title>New insights into the diversity and evolution of the archaeal mobilome from three complete genomes of Saccharolobus shibatae.</title>
        <authorList>
            <person name="Medvedeva S."/>
            <person name="Brandt D."/>
            <person name="Cvirkaite-Krupovic V."/>
            <person name="Liu Y."/>
            <person name="Severinov K."/>
            <person name="Ishino S."/>
            <person name="Ishino Y."/>
            <person name="Prangishvili D."/>
            <person name="Kalinowski J."/>
            <person name="Krupovic M."/>
        </authorList>
    </citation>
    <scope>NUCLEOTIDE SEQUENCE [LARGE SCALE GENOMIC DNA]</scope>
    <source>
        <strain evidence="3 4">S38A</strain>
    </source>
</reference>
<dbReference type="Pfam" id="PF07690">
    <property type="entry name" value="MFS_1"/>
    <property type="match status" value="1"/>
</dbReference>
<protein>
    <recommendedName>
        <fullName evidence="2">Major facilitator superfamily (MFS) profile domain-containing protein</fullName>
    </recommendedName>
</protein>
<dbReference type="PANTHER" id="PTHR11360:SF304">
    <property type="entry name" value="MFS DOMAIN-CONTAINING PROTEIN"/>
    <property type="match status" value="1"/>
</dbReference>
<dbReference type="RefSeq" id="WP_218257955.1">
    <property type="nucleotide sequence ID" value="NZ_CP077713.1"/>
</dbReference>
<feature type="transmembrane region" description="Helical" evidence="1">
    <location>
        <begin position="321"/>
        <end position="340"/>
    </location>
</feature>